<dbReference type="RefSeq" id="WP_146300317.1">
    <property type="nucleotide sequence ID" value="NZ_CP042301.2"/>
</dbReference>
<protein>
    <submittedName>
        <fullName evidence="3">Uncharacterized protein</fullName>
    </submittedName>
</protein>
<feature type="compositionally biased region" description="Low complexity" evidence="1">
    <location>
        <begin position="100"/>
        <end position="112"/>
    </location>
</feature>
<dbReference type="EMBL" id="CP042301">
    <property type="protein sequence ID" value="QDZ01676.1"/>
    <property type="molecule type" value="Genomic_DNA"/>
</dbReference>
<feature type="region of interest" description="Disordered" evidence="1">
    <location>
        <begin position="66"/>
        <end position="118"/>
    </location>
</feature>
<reference evidence="3" key="1">
    <citation type="submission" date="2020-04" db="EMBL/GenBank/DDBJ databases">
        <title>Nitratireductor sp. nov. isolated from mangrove soil.</title>
        <authorList>
            <person name="Ye Y."/>
        </authorList>
    </citation>
    <scope>NUCLEOTIDE SEQUENCE</scope>
    <source>
        <strain evidence="3">SY7</strain>
    </source>
</reference>
<organism evidence="3 4">
    <name type="scientific">Nitratireductor mangrovi</name>
    <dbReference type="NCBI Taxonomy" id="2599600"/>
    <lineage>
        <taxon>Bacteria</taxon>
        <taxon>Pseudomonadati</taxon>
        <taxon>Pseudomonadota</taxon>
        <taxon>Alphaproteobacteria</taxon>
        <taxon>Hyphomicrobiales</taxon>
        <taxon>Phyllobacteriaceae</taxon>
        <taxon>Nitratireductor</taxon>
    </lineage>
</organism>
<keyword evidence="4" id="KW-1185">Reference proteome</keyword>
<feature type="transmembrane region" description="Helical" evidence="2">
    <location>
        <begin position="42"/>
        <end position="63"/>
    </location>
</feature>
<name>A0A5B8L190_9HYPH</name>
<feature type="region of interest" description="Disordered" evidence="1">
    <location>
        <begin position="1"/>
        <end position="40"/>
    </location>
</feature>
<feature type="compositionally biased region" description="Basic and acidic residues" evidence="1">
    <location>
        <begin position="1"/>
        <end position="34"/>
    </location>
</feature>
<gene>
    <name evidence="3" type="ORF">FQ775_15590</name>
</gene>
<evidence type="ECO:0000256" key="2">
    <source>
        <dbReference type="SAM" id="Phobius"/>
    </source>
</evidence>
<sequence>MNAPRPDHDPRFGPGGIDRDIVDPTRPYDPRMRTDISPSPRGLAAATVAVALVLLVLIAFSFVGGGERQQAETDGGAPAIEQTDDTATSSIAAPEGAEQEIPPIKENAAEPAEPAPAE</sequence>
<keyword evidence="2" id="KW-0812">Transmembrane</keyword>
<keyword evidence="2" id="KW-1133">Transmembrane helix</keyword>
<evidence type="ECO:0000313" key="4">
    <source>
        <dbReference type="Proteomes" id="UP000321389"/>
    </source>
</evidence>
<dbReference type="AlphaFoldDB" id="A0A5B8L190"/>
<proteinExistence type="predicted"/>
<evidence type="ECO:0000256" key="1">
    <source>
        <dbReference type="SAM" id="MobiDB-lite"/>
    </source>
</evidence>
<accession>A0A5B8L190</accession>
<evidence type="ECO:0000313" key="3">
    <source>
        <dbReference type="EMBL" id="QDZ01676.1"/>
    </source>
</evidence>
<keyword evidence="2" id="KW-0472">Membrane</keyword>
<dbReference type="Proteomes" id="UP000321389">
    <property type="component" value="Chromosome"/>
</dbReference>
<dbReference type="KEGG" id="niy:FQ775_15590"/>
<dbReference type="OrthoDB" id="9984277at2"/>